<dbReference type="PANTHER" id="PTHR43783:SF1">
    <property type="entry name" value="UDP-N-ACETYLGLUCOSAMINE 1-CARBOXYVINYLTRANSFERASE"/>
    <property type="match status" value="1"/>
</dbReference>
<keyword evidence="16" id="KW-0040">ANK repeat</keyword>
<keyword evidence="4" id="KW-0132">Cell division</keyword>
<evidence type="ECO:0000259" key="17">
    <source>
        <dbReference type="Pfam" id="PF00275"/>
    </source>
</evidence>
<dbReference type="AlphaFoldDB" id="A0AAD6MT26"/>
<evidence type="ECO:0000256" key="1">
    <source>
        <dbReference type="ARBA" id="ARBA00004496"/>
    </source>
</evidence>
<evidence type="ECO:0000256" key="2">
    <source>
        <dbReference type="ARBA" id="ARBA00004752"/>
    </source>
</evidence>
<dbReference type="NCBIfam" id="TIGR01072">
    <property type="entry name" value="murA"/>
    <property type="match status" value="1"/>
</dbReference>
<protein>
    <recommendedName>
        <fullName evidence="12">UDP-N-acetylglucosamine 1-carboxyvinyltransferase</fullName>
        <ecNumber evidence="11">2.5.1.7</ecNumber>
    </recommendedName>
    <alternativeName>
        <fullName evidence="13">Enoylpyruvate transferase</fullName>
    </alternativeName>
    <alternativeName>
        <fullName evidence="14">UDP-N-acetylglucosamine enolpyruvyl transferase</fullName>
    </alternativeName>
</protein>
<evidence type="ECO:0000256" key="6">
    <source>
        <dbReference type="ARBA" id="ARBA00022960"/>
    </source>
</evidence>
<evidence type="ECO:0000256" key="13">
    <source>
        <dbReference type="ARBA" id="ARBA00042443"/>
    </source>
</evidence>
<gene>
    <name evidence="18" type="ORF">N7493_009104</name>
</gene>
<keyword evidence="5 18" id="KW-0808">Transferase</keyword>
<keyword evidence="9" id="KW-0961">Cell wall biogenesis/degradation</keyword>
<evidence type="ECO:0000256" key="15">
    <source>
        <dbReference type="ARBA" id="ARBA00047527"/>
    </source>
</evidence>
<accession>A0AAD6MT26</accession>
<dbReference type="SUPFAM" id="SSF55205">
    <property type="entry name" value="EPT/RTPC-like"/>
    <property type="match status" value="1"/>
</dbReference>
<name>A0AAD6MT26_9EURO</name>
<evidence type="ECO:0000256" key="12">
    <source>
        <dbReference type="ARBA" id="ARBA00039754"/>
    </source>
</evidence>
<dbReference type="InterPro" id="IPR036968">
    <property type="entry name" value="Enolpyruvate_Tfrase_sf"/>
</dbReference>
<dbReference type="InterPro" id="IPR002110">
    <property type="entry name" value="Ankyrin_rpt"/>
</dbReference>
<reference evidence="18" key="2">
    <citation type="submission" date="2023-01" db="EMBL/GenBank/DDBJ databases">
        <authorList>
            <person name="Petersen C."/>
        </authorList>
    </citation>
    <scope>NUCLEOTIDE SEQUENCE</scope>
    <source>
        <strain evidence="18">IBT 17514</strain>
    </source>
</reference>
<comment type="catalytic activity">
    <reaction evidence="15">
        <text>phosphoenolpyruvate + UDP-N-acetyl-alpha-D-glucosamine = UDP-N-acetyl-3-O-(1-carboxyvinyl)-alpha-D-glucosamine + phosphate</text>
        <dbReference type="Rhea" id="RHEA:18681"/>
        <dbReference type="ChEBI" id="CHEBI:43474"/>
        <dbReference type="ChEBI" id="CHEBI:57705"/>
        <dbReference type="ChEBI" id="CHEBI:58702"/>
        <dbReference type="ChEBI" id="CHEBI:68483"/>
        <dbReference type="EC" id="2.5.1.7"/>
    </reaction>
</comment>
<comment type="pathway">
    <text evidence="2">Cell wall biogenesis; peptidoglycan biosynthesis.</text>
</comment>
<dbReference type="CDD" id="cd01555">
    <property type="entry name" value="UdpNAET"/>
    <property type="match status" value="1"/>
</dbReference>
<evidence type="ECO:0000256" key="10">
    <source>
        <dbReference type="ARBA" id="ARBA00038367"/>
    </source>
</evidence>
<dbReference type="EMBL" id="JAQJAN010000013">
    <property type="protein sequence ID" value="KAJ5712636.1"/>
    <property type="molecule type" value="Genomic_DNA"/>
</dbReference>
<proteinExistence type="inferred from homology"/>
<dbReference type="InterPro" id="IPR050068">
    <property type="entry name" value="MurA_subfamily"/>
</dbReference>
<evidence type="ECO:0000313" key="19">
    <source>
        <dbReference type="Proteomes" id="UP001215712"/>
    </source>
</evidence>
<dbReference type="Gene3D" id="3.65.10.10">
    <property type="entry name" value="Enolpyruvate transferase domain"/>
    <property type="match status" value="2"/>
</dbReference>
<evidence type="ECO:0000256" key="14">
    <source>
        <dbReference type="ARBA" id="ARBA00042842"/>
    </source>
</evidence>
<evidence type="ECO:0000256" key="5">
    <source>
        <dbReference type="ARBA" id="ARBA00022679"/>
    </source>
</evidence>
<keyword evidence="6" id="KW-0133">Cell shape</keyword>
<sequence>MSDYIAINGGHDVTGDIHVSGSKNAGLALMAATLLASGTSTIQVIPPISDVNNMGRILQCLGADVSRVDDTLEINTTNLDTKRHPIPDELVGSLRASILVLGPLVARLGYAKLCLPGGCAIGSRPVEEHLRGIEKRGATVDIINGCIEAQASRLLGATVNMETPSVTGTMNVMMAACLAHGVTRVHNAVREREVVDLAHFLISMGADISGIGTDCLVIVGRGGLLSPSQYKVTEDRIEAGTFLILGAICGNPLTIHRCNIEYQAMLVKKLRSVGAVIDVVGNSVTVHKAENPVPVDIQTGPYPAFPTDLQPQFTVLLSLTHGKSRVVETVFESRFGHCPGLQAMNAKIQIKPGQVAGVSGVQKLSAALVAGSDLRPTAGLVLAAIAAHGTSVVGGMKYIDRGYFDLEKKLEQIGVIVRRLPEQSHINSKYD</sequence>
<dbReference type="PANTHER" id="PTHR43783">
    <property type="entry name" value="UDP-N-ACETYLGLUCOSAMINE 1-CARBOXYVINYLTRANSFERASE"/>
    <property type="match status" value="1"/>
</dbReference>
<evidence type="ECO:0000256" key="9">
    <source>
        <dbReference type="ARBA" id="ARBA00023316"/>
    </source>
</evidence>
<dbReference type="GO" id="GO:0008760">
    <property type="term" value="F:UDP-N-acetylglucosamine 1-carboxyvinyltransferase activity"/>
    <property type="evidence" value="ECO:0007669"/>
    <property type="project" value="UniProtKB-EC"/>
</dbReference>
<dbReference type="Proteomes" id="UP001215712">
    <property type="component" value="Unassembled WGS sequence"/>
</dbReference>
<organism evidence="18 19">
    <name type="scientific">Penicillium malachiteum</name>
    <dbReference type="NCBI Taxonomy" id="1324776"/>
    <lineage>
        <taxon>Eukaryota</taxon>
        <taxon>Fungi</taxon>
        <taxon>Dikarya</taxon>
        <taxon>Ascomycota</taxon>
        <taxon>Pezizomycotina</taxon>
        <taxon>Eurotiomycetes</taxon>
        <taxon>Eurotiomycetidae</taxon>
        <taxon>Eurotiales</taxon>
        <taxon>Aspergillaceae</taxon>
        <taxon>Penicillium</taxon>
    </lineage>
</organism>
<keyword evidence="3" id="KW-0963">Cytoplasm</keyword>
<dbReference type="EC" id="2.5.1.7" evidence="11"/>
<dbReference type="GO" id="GO:0005737">
    <property type="term" value="C:cytoplasm"/>
    <property type="evidence" value="ECO:0007669"/>
    <property type="project" value="UniProtKB-SubCell"/>
</dbReference>
<feature type="repeat" description="ANK" evidence="16">
    <location>
        <begin position="180"/>
        <end position="213"/>
    </location>
</feature>
<dbReference type="GO" id="GO:0008360">
    <property type="term" value="P:regulation of cell shape"/>
    <property type="evidence" value="ECO:0007669"/>
    <property type="project" value="UniProtKB-KW"/>
</dbReference>
<comment type="subcellular location">
    <subcellularLocation>
        <location evidence="1">Cytoplasm</location>
    </subcellularLocation>
</comment>
<dbReference type="NCBIfam" id="NF006873">
    <property type="entry name" value="PRK09369.1"/>
    <property type="match status" value="1"/>
</dbReference>
<evidence type="ECO:0000256" key="8">
    <source>
        <dbReference type="ARBA" id="ARBA00023306"/>
    </source>
</evidence>
<evidence type="ECO:0000313" key="18">
    <source>
        <dbReference type="EMBL" id="KAJ5712636.1"/>
    </source>
</evidence>
<evidence type="ECO:0000256" key="11">
    <source>
        <dbReference type="ARBA" id="ARBA00039108"/>
    </source>
</evidence>
<dbReference type="PROSITE" id="PS50088">
    <property type="entry name" value="ANK_REPEAT"/>
    <property type="match status" value="1"/>
</dbReference>
<keyword evidence="8" id="KW-0131">Cell cycle</keyword>
<dbReference type="InterPro" id="IPR013792">
    <property type="entry name" value="RNA3'P_cycl/enolpyr_Trfase_a/b"/>
</dbReference>
<evidence type="ECO:0000256" key="16">
    <source>
        <dbReference type="PROSITE-ProRule" id="PRU00023"/>
    </source>
</evidence>
<reference evidence="18" key="1">
    <citation type="journal article" date="2023" name="IMA Fungus">
        <title>Comparative genomic study of the Penicillium genus elucidates a diverse pangenome and 15 lateral gene transfer events.</title>
        <authorList>
            <person name="Petersen C."/>
            <person name="Sorensen T."/>
            <person name="Nielsen M.R."/>
            <person name="Sondergaard T.E."/>
            <person name="Sorensen J.L."/>
            <person name="Fitzpatrick D.A."/>
            <person name="Frisvad J.C."/>
            <person name="Nielsen K.L."/>
        </authorList>
    </citation>
    <scope>NUCLEOTIDE SEQUENCE</scope>
    <source>
        <strain evidence="18">IBT 17514</strain>
    </source>
</reference>
<dbReference type="Pfam" id="PF00275">
    <property type="entry name" value="EPSP_synthase"/>
    <property type="match status" value="1"/>
</dbReference>
<dbReference type="GO" id="GO:0051301">
    <property type="term" value="P:cell division"/>
    <property type="evidence" value="ECO:0007669"/>
    <property type="project" value="UniProtKB-KW"/>
</dbReference>
<comment type="caution">
    <text evidence="18">The sequence shown here is derived from an EMBL/GenBank/DDBJ whole genome shotgun (WGS) entry which is preliminary data.</text>
</comment>
<dbReference type="InterPro" id="IPR001986">
    <property type="entry name" value="Enolpyruvate_Tfrase_dom"/>
</dbReference>
<evidence type="ECO:0000256" key="7">
    <source>
        <dbReference type="ARBA" id="ARBA00022984"/>
    </source>
</evidence>
<keyword evidence="19" id="KW-1185">Reference proteome</keyword>
<evidence type="ECO:0000256" key="4">
    <source>
        <dbReference type="ARBA" id="ARBA00022618"/>
    </source>
</evidence>
<dbReference type="InterPro" id="IPR005750">
    <property type="entry name" value="UDP_GlcNAc_COvinyl_MurA"/>
</dbReference>
<comment type="similarity">
    <text evidence="10">Belongs to the EPSP synthase family. MurA subfamily.</text>
</comment>
<evidence type="ECO:0000256" key="3">
    <source>
        <dbReference type="ARBA" id="ARBA00022490"/>
    </source>
</evidence>
<keyword evidence="7" id="KW-0573">Peptidoglycan synthesis</keyword>
<dbReference type="HAMAP" id="MF_00111">
    <property type="entry name" value="MurA"/>
    <property type="match status" value="1"/>
</dbReference>
<feature type="domain" description="Enolpyruvate transferase" evidence="17">
    <location>
        <begin position="8"/>
        <end position="410"/>
    </location>
</feature>
<dbReference type="GO" id="GO:0071555">
    <property type="term" value="P:cell wall organization"/>
    <property type="evidence" value="ECO:0007669"/>
    <property type="project" value="UniProtKB-KW"/>
</dbReference>
<dbReference type="GO" id="GO:0019277">
    <property type="term" value="P:UDP-N-acetylgalactosamine biosynthetic process"/>
    <property type="evidence" value="ECO:0007669"/>
    <property type="project" value="InterPro"/>
</dbReference>